<comment type="subcellular location">
    <subcellularLocation>
        <location evidence="5">Cell membrane</location>
        <topology evidence="5">Multi-pass membrane protein</topology>
    </subcellularLocation>
    <subcellularLocation>
        <location evidence="1">Endomembrane system</location>
        <topology evidence="1">Multi-pass membrane protein</topology>
    </subcellularLocation>
    <subcellularLocation>
        <location evidence="6">Membrane</location>
        <topology evidence="6">Multi-pass membrane protein</topology>
    </subcellularLocation>
</comment>
<dbReference type="GO" id="GO:0005886">
    <property type="term" value="C:plasma membrane"/>
    <property type="evidence" value="ECO:0007669"/>
    <property type="project" value="UniProtKB-SubCell"/>
</dbReference>
<protein>
    <recommendedName>
        <fullName evidence="5">NADH-quinone oxidoreductase subunit N</fullName>
        <ecNumber evidence="5">7.1.1.-</ecNumber>
    </recommendedName>
    <alternativeName>
        <fullName evidence="5">NADH dehydrogenase I subunit N</fullName>
    </alternativeName>
    <alternativeName>
        <fullName evidence="5">NDH-1 subunit N</fullName>
    </alternativeName>
</protein>
<feature type="transmembrane region" description="Helical" evidence="5">
    <location>
        <begin position="320"/>
        <end position="343"/>
    </location>
</feature>
<dbReference type="PRINTS" id="PR01434">
    <property type="entry name" value="NADHDHGNASE5"/>
</dbReference>
<feature type="transmembrane region" description="Helical" evidence="5">
    <location>
        <begin position="438"/>
        <end position="457"/>
    </location>
</feature>
<dbReference type="STRING" id="485916.Dtox_1215"/>
<dbReference type="GO" id="GO:0042773">
    <property type="term" value="P:ATP synthesis coupled electron transport"/>
    <property type="evidence" value="ECO:0007669"/>
    <property type="project" value="InterPro"/>
</dbReference>
<evidence type="ECO:0000256" key="1">
    <source>
        <dbReference type="ARBA" id="ARBA00004127"/>
    </source>
</evidence>
<evidence type="ECO:0000256" key="6">
    <source>
        <dbReference type="RuleBase" id="RU000320"/>
    </source>
</evidence>
<feature type="transmembrane region" description="Helical" evidence="5">
    <location>
        <begin position="6"/>
        <end position="28"/>
    </location>
</feature>
<dbReference type="EC" id="7.1.1.-" evidence="5"/>
<dbReference type="InterPro" id="IPR010096">
    <property type="entry name" value="NADH-Q_OxRdtase_suN/2"/>
</dbReference>
<keyword evidence="3 5" id="KW-1133">Transmembrane helix</keyword>
<evidence type="ECO:0000259" key="7">
    <source>
        <dbReference type="Pfam" id="PF00361"/>
    </source>
</evidence>
<dbReference type="NCBIfam" id="TIGR01770">
    <property type="entry name" value="NDH_I_N"/>
    <property type="match status" value="1"/>
</dbReference>
<dbReference type="EMBL" id="CP001720">
    <property type="protein sequence ID" value="ACV62099.1"/>
    <property type="molecule type" value="Genomic_DNA"/>
</dbReference>
<keyword evidence="5" id="KW-0520">NAD</keyword>
<keyword evidence="5" id="KW-1003">Cell membrane</keyword>
<keyword evidence="9" id="KW-1185">Reference proteome</keyword>
<keyword evidence="4 5" id="KW-0472">Membrane</keyword>
<dbReference type="HOGENOM" id="CLU_007100_1_5_9"/>
<organism evidence="8 9">
    <name type="scientific">Desulfofarcimen acetoxidans (strain ATCC 49208 / DSM 771 / KCTC 5769 / VKM B-1644 / 5575)</name>
    <name type="common">Desulfotomaculum acetoxidans</name>
    <dbReference type="NCBI Taxonomy" id="485916"/>
    <lineage>
        <taxon>Bacteria</taxon>
        <taxon>Bacillati</taxon>
        <taxon>Bacillota</taxon>
        <taxon>Clostridia</taxon>
        <taxon>Eubacteriales</taxon>
        <taxon>Peptococcaceae</taxon>
        <taxon>Desulfofarcimen</taxon>
    </lineage>
</organism>
<comment type="subunit">
    <text evidence="5">NDH-1 is composed of 14 different subunits. Subunits NuoA, H, J, K, L, M, N constitute the membrane sector of the complex.</text>
</comment>
<feature type="transmembrane region" description="Helical" evidence="5">
    <location>
        <begin position="235"/>
        <end position="256"/>
    </location>
</feature>
<dbReference type="Proteomes" id="UP000002217">
    <property type="component" value="Chromosome"/>
</dbReference>
<sequence>MGINLSLLSIEILTAILGLAILVLGLVVPSNARRGVGYVTCLFLLGILGASILTWDNVGTVFGGMYIVDQYSIFFKQIFIIAAILVVMGSMRYVNEMGSQSEYYSMLVFTLLGMMVMASAGDFITLYLGLELMTIAFCILVCFRKLETKSVEAGIKYILLAGMSSAVLLYGMSLIYGLTGTVQINEIAGIVKQGTASPLLLLGVVMLIAGFGFKISAVPFHMWSPDVYEGAPTPVTSFLAVGSKAASFAIILRVFVGALPGIFSSWSMVVAILAAVTIIIGNLVAIPQTNIKRMLAYSSIGQAGYILVGLVAATEAGIKGVMFYALLYVFSTVGAFTVVSSVFDAIGSEEIKDYAGLSQRAPLLAAVLTMSMLSMAGIPPLAGFVGKFYLFSTIVDNYLWLVFIGLVMSMISVYYYLRVALVIYRDKPLDETPITVSSSVAITLIITMVITVILGVYPGPVAEISNTAAHSFFFLP</sequence>
<feature type="transmembrane region" description="Helical" evidence="5">
    <location>
        <begin position="155"/>
        <end position="179"/>
    </location>
</feature>
<comment type="similarity">
    <text evidence="5">Belongs to the complex I subunit 2 family.</text>
</comment>
<keyword evidence="5" id="KW-0874">Quinone</keyword>
<feature type="transmembrane region" description="Helical" evidence="5">
    <location>
        <begin position="295"/>
        <end position="314"/>
    </location>
</feature>
<dbReference type="HAMAP" id="MF_00445">
    <property type="entry name" value="NDH1_NuoN_1"/>
    <property type="match status" value="1"/>
</dbReference>
<comment type="function">
    <text evidence="5">NDH-1 shuttles electrons from NADH, via FMN and iron-sulfur (Fe-S) centers, to quinones in the respiratory chain. The immediate electron acceptor for the enzyme in this species is believed to be a menaquinone. Couples the redox reaction to proton translocation (for every two electrons transferred, four hydrogen ions are translocated across the cytoplasmic membrane), and thus conserves the redox energy in a proton gradient.</text>
</comment>
<reference evidence="8 9" key="1">
    <citation type="journal article" date="2009" name="Stand. Genomic Sci.">
        <title>Complete genome sequence of Desulfotomaculum acetoxidans type strain (5575).</title>
        <authorList>
            <person name="Spring S."/>
            <person name="Lapidus A."/>
            <person name="Schroder M."/>
            <person name="Gleim D."/>
            <person name="Sims D."/>
            <person name="Meincke L."/>
            <person name="Glavina Del Rio T."/>
            <person name="Tice H."/>
            <person name="Copeland A."/>
            <person name="Cheng J.F."/>
            <person name="Lucas S."/>
            <person name="Chen F."/>
            <person name="Nolan M."/>
            <person name="Bruce D."/>
            <person name="Goodwin L."/>
            <person name="Pitluck S."/>
            <person name="Ivanova N."/>
            <person name="Mavromatis K."/>
            <person name="Mikhailova N."/>
            <person name="Pati A."/>
            <person name="Chen A."/>
            <person name="Palaniappan K."/>
            <person name="Land M."/>
            <person name="Hauser L."/>
            <person name="Chang Y.J."/>
            <person name="Jeffries C.D."/>
            <person name="Chain P."/>
            <person name="Saunders E."/>
            <person name="Brettin T."/>
            <person name="Detter J.C."/>
            <person name="Goker M."/>
            <person name="Bristow J."/>
            <person name="Eisen J.A."/>
            <person name="Markowitz V."/>
            <person name="Hugenholtz P."/>
            <person name="Kyrpides N.C."/>
            <person name="Klenk H.P."/>
            <person name="Han C."/>
        </authorList>
    </citation>
    <scope>NUCLEOTIDE SEQUENCE [LARGE SCALE GENOMIC DNA]</scope>
    <source>
        <strain evidence="9">ATCC 49208 / DSM 771 / VKM B-1644</strain>
    </source>
</reference>
<evidence type="ECO:0000256" key="3">
    <source>
        <dbReference type="ARBA" id="ARBA00022989"/>
    </source>
</evidence>
<dbReference type="Pfam" id="PF00361">
    <property type="entry name" value="Proton_antipo_M"/>
    <property type="match status" value="1"/>
</dbReference>
<dbReference type="AlphaFoldDB" id="C8W5B7"/>
<feature type="transmembrane region" description="Helical" evidence="5">
    <location>
        <begin position="398"/>
        <end position="417"/>
    </location>
</feature>
<evidence type="ECO:0000256" key="4">
    <source>
        <dbReference type="ARBA" id="ARBA00023136"/>
    </source>
</evidence>
<evidence type="ECO:0000313" key="9">
    <source>
        <dbReference type="Proteomes" id="UP000002217"/>
    </source>
</evidence>
<feature type="transmembrane region" description="Helical" evidence="5">
    <location>
        <begin position="103"/>
        <end position="120"/>
    </location>
</feature>
<dbReference type="GO" id="GO:0012505">
    <property type="term" value="C:endomembrane system"/>
    <property type="evidence" value="ECO:0007669"/>
    <property type="project" value="UniProtKB-SubCell"/>
</dbReference>
<dbReference type="KEGG" id="dae:Dtox_1215"/>
<dbReference type="InterPro" id="IPR001750">
    <property type="entry name" value="ND/Mrp_TM"/>
</dbReference>
<dbReference type="PANTHER" id="PTHR22773">
    <property type="entry name" value="NADH DEHYDROGENASE"/>
    <property type="match status" value="1"/>
</dbReference>
<dbReference type="GO" id="GO:0050136">
    <property type="term" value="F:NADH dehydrogenase (quinone) (non-electrogenic) activity"/>
    <property type="evidence" value="ECO:0007669"/>
    <property type="project" value="UniProtKB-UniRule"/>
</dbReference>
<dbReference type="eggNOG" id="COG1007">
    <property type="taxonomic scope" value="Bacteria"/>
</dbReference>
<feature type="transmembrane region" description="Helical" evidence="5">
    <location>
        <begin position="199"/>
        <end position="223"/>
    </location>
</feature>
<keyword evidence="5" id="KW-0813">Transport</keyword>
<feature type="transmembrane region" description="Helical" evidence="5">
    <location>
        <begin position="73"/>
        <end position="91"/>
    </location>
</feature>
<keyword evidence="2 5" id="KW-0812">Transmembrane</keyword>
<feature type="transmembrane region" description="Helical" evidence="5">
    <location>
        <begin position="126"/>
        <end position="143"/>
    </location>
</feature>
<comment type="catalytic activity">
    <reaction evidence="5">
        <text>a quinone + NADH + 5 H(+)(in) = a quinol + NAD(+) + 4 H(+)(out)</text>
        <dbReference type="Rhea" id="RHEA:57888"/>
        <dbReference type="ChEBI" id="CHEBI:15378"/>
        <dbReference type="ChEBI" id="CHEBI:24646"/>
        <dbReference type="ChEBI" id="CHEBI:57540"/>
        <dbReference type="ChEBI" id="CHEBI:57945"/>
        <dbReference type="ChEBI" id="CHEBI:132124"/>
    </reaction>
</comment>
<keyword evidence="5" id="KW-1278">Translocase</keyword>
<feature type="transmembrane region" description="Helical" evidence="5">
    <location>
        <begin position="35"/>
        <end position="53"/>
    </location>
</feature>
<name>C8W5B7_DESAS</name>
<evidence type="ECO:0000256" key="5">
    <source>
        <dbReference type="HAMAP-Rule" id="MF_00445"/>
    </source>
</evidence>
<accession>C8W5B7</accession>
<feature type="transmembrane region" description="Helical" evidence="5">
    <location>
        <begin position="363"/>
        <end position="386"/>
    </location>
</feature>
<dbReference type="OrthoDB" id="9807568at2"/>
<feature type="domain" description="NADH:quinone oxidoreductase/Mrp antiporter transmembrane" evidence="7">
    <location>
        <begin position="120"/>
        <end position="412"/>
    </location>
</feature>
<dbReference type="GO" id="GO:0008137">
    <property type="term" value="F:NADH dehydrogenase (ubiquinone) activity"/>
    <property type="evidence" value="ECO:0007669"/>
    <property type="project" value="InterPro"/>
</dbReference>
<dbReference type="RefSeq" id="WP_015756814.1">
    <property type="nucleotide sequence ID" value="NC_013216.1"/>
</dbReference>
<evidence type="ECO:0000313" key="8">
    <source>
        <dbReference type="EMBL" id="ACV62099.1"/>
    </source>
</evidence>
<evidence type="ECO:0000256" key="2">
    <source>
        <dbReference type="ARBA" id="ARBA00022692"/>
    </source>
</evidence>
<feature type="transmembrane region" description="Helical" evidence="5">
    <location>
        <begin position="262"/>
        <end position="283"/>
    </location>
</feature>
<dbReference type="GO" id="GO:0048038">
    <property type="term" value="F:quinone binding"/>
    <property type="evidence" value="ECO:0007669"/>
    <property type="project" value="UniProtKB-KW"/>
</dbReference>
<gene>
    <name evidence="5" type="primary">nuoN</name>
    <name evidence="8" type="ordered locus">Dtox_1215</name>
</gene>
<proteinExistence type="inferred from homology"/>